<dbReference type="Proteomes" id="UP000235616">
    <property type="component" value="Unassembled WGS sequence"/>
</dbReference>
<reference evidence="3 4" key="1">
    <citation type="submission" date="2018-01" db="EMBL/GenBank/DDBJ databases">
        <title>Whole genome analyses suggest that Burkholderia sensu lato contains two further novel genera in the rhizoxinica-symbiotica group Mycetohabitans gen. nov., and Trinickia gen. nov.: implications for the evolution of diazotrophy and nodulation in the Burkholderiaceae.</title>
        <authorList>
            <person name="Estrada-de los Santos P."/>
            <person name="Palmer M."/>
            <person name="Chavez-Ramirez B."/>
            <person name="Beukes C."/>
            <person name="Steenkamp E.T."/>
            <person name="Hirsch A.M."/>
            <person name="Manyaka P."/>
            <person name="Maluk M."/>
            <person name="Lafos M."/>
            <person name="Crook M."/>
            <person name="Gross E."/>
            <person name="Simon M.F."/>
            <person name="Bueno dos Reis Junior F."/>
            <person name="Poole P.S."/>
            <person name="Venter S.N."/>
            <person name="James E.K."/>
        </authorList>
    </citation>
    <scope>NUCLEOTIDE SEQUENCE [LARGE SCALE GENOMIC DNA]</scope>
    <source>
        <strain evidence="3 4">GIMN1.004</strain>
    </source>
</reference>
<keyword evidence="4" id="KW-1185">Reference proteome</keyword>
<dbReference type="SUPFAM" id="SSF53850">
    <property type="entry name" value="Periplasmic binding protein-like II"/>
    <property type="match status" value="1"/>
</dbReference>
<evidence type="ECO:0000313" key="3">
    <source>
        <dbReference type="EMBL" id="PMS14507.1"/>
    </source>
</evidence>
<keyword evidence="1 2" id="KW-0732">Signal</keyword>
<dbReference type="GO" id="GO:0030288">
    <property type="term" value="C:outer membrane-bounded periplasmic space"/>
    <property type="evidence" value="ECO:0007669"/>
    <property type="project" value="TreeGrafter"/>
</dbReference>
<dbReference type="PANTHER" id="PTHR30006:SF2">
    <property type="entry name" value="ABC TRANSPORTER SUBSTRATE-BINDING PROTEIN"/>
    <property type="match status" value="1"/>
</dbReference>
<sequence length="325" mass="34482">MKRSFVRLLSACCVALVCAGAAADAAALTVYSVGPAPLIRRLAADFRSETGIEVNVFQGDTGQVLARLADKGATPADVVILGSWDTALEMSRRGELLPYRPAGYEQISSAYRTPQFVAEGVATLALVWRIDSGTPRPEDWGDLAAPAYRDRIGTVDPAQSGSSLDLIAALDAQRDIDIWALLAALRENGLTPSGSNAQAMDAVIKGGKAALFAVADHTALEDKAHGAPIDVIFPRSGTIATARPMMIMKGTREVRDAKRFVDFVLSRKGQQDVADEFIIPARNDVAPARPGLDAIKLLPSPQARAGGSGTSRDAVLKRFALLFSQ</sequence>
<dbReference type="RefSeq" id="WP_102649318.1">
    <property type="nucleotide sequence ID" value="NZ_PNYA01000044.1"/>
</dbReference>
<evidence type="ECO:0000256" key="1">
    <source>
        <dbReference type="ARBA" id="ARBA00022729"/>
    </source>
</evidence>
<dbReference type="EMBL" id="PNYA01000044">
    <property type="protein sequence ID" value="PMS14507.1"/>
    <property type="molecule type" value="Genomic_DNA"/>
</dbReference>
<dbReference type="AlphaFoldDB" id="A0A2N7VBL4"/>
<name>A0A2N7VBL4_9BURK</name>
<feature type="chain" id="PRO_5016310447" evidence="2">
    <location>
        <begin position="24"/>
        <end position="325"/>
    </location>
</feature>
<dbReference type="Pfam" id="PF13531">
    <property type="entry name" value="SBP_bac_11"/>
    <property type="match status" value="1"/>
</dbReference>
<dbReference type="PANTHER" id="PTHR30006">
    <property type="entry name" value="THIAMINE-BINDING PERIPLASMIC PROTEIN-RELATED"/>
    <property type="match status" value="1"/>
</dbReference>
<accession>A0A2N7VBL4</accession>
<dbReference type="GO" id="GO:0015888">
    <property type="term" value="P:thiamine transport"/>
    <property type="evidence" value="ECO:0007669"/>
    <property type="project" value="TreeGrafter"/>
</dbReference>
<evidence type="ECO:0000256" key="2">
    <source>
        <dbReference type="SAM" id="SignalP"/>
    </source>
</evidence>
<gene>
    <name evidence="3" type="ORF">C0Z18_31205</name>
</gene>
<proteinExistence type="predicted"/>
<dbReference type="GO" id="GO:0030975">
    <property type="term" value="F:thiamine binding"/>
    <property type="evidence" value="ECO:0007669"/>
    <property type="project" value="TreeGrafter"/>
</dbReference>
<protein>
    <submittedName>
        <fullName evidence="3">ABC transporter substrate-binding protein</fullName>
    </submittedName>
</protein>
<evidence type="ECO:0000313" key="4">
    <source>
        <dbReference type="Proteomes" id="UP000235616"/>
    </source>
</evidence>
<comment type="caution">
    <text evidence="3">The sequence shown here is derived from an EMBL/GenBank/DDBJ whole genome shotgun (WGS) entry which is preliminary data.</text>
</comment>
<dbReference type="OrthoDB" id="366726at2"/>
<dbReference type="GO" id="GO:0030976">
    <property type="term" value="F:thiamine pyrophosphate binding"/>
    <property type="evidence" value="ECO:0007669"/>
    <property type="project" value="TreeGrafter"/>
</dbReference>
<organism evidence="3 4">
    <name type="scientific">Trinickia dabaoshanensis</name>
    <dbReference type="NCBI Taxonomy" id="564714"/>
    <lineage>
        <taxon>Bacteria</taxon>
        <taxon>Pseudomonadati</taxon>
        <taxon>Pseudomonadota</taxon>
        <taxon>Betaproteobacteria</taxon>
        <taxon>Burkholderiales</taxon>
        <taxon>Burkholderiaceae</taxon>
        <taxon>Trinickia</taxon>
    </lineage>
</organism>
<feature type="signal peptide" evidence="2">
    <location>
        <begin position="1"/>
        <end position="23"/>
    </location>
</feature>
<dbReference type="Gene3D" id="3.40.190.10">
    <property type="entry name" value="Periplasmic binding protein-like II"/>
    <property type="match status" value="2"/>
</dbReference>